<dbReference type="EMBL" id="JARJFB010000105">
    <property type="protein sequence ID" value="MEA0971274.1"/>
    <property type="molecule type" value="Genomic_DNA"/>
</dbReference>
<organism evidence="1 2">
    <name type="scientific">Candidatus Megaera venefica</name>
    <dbReference type="NCBI Taxonomy" id="2055910"/>
    <lineage>
        <taxon>Bacteria</taxon>
        <taxon>Pseudomonadati</taxon>
        <taxon>Pseudomonadota</taxon>
        <taxon>Alphaproteobacteria</taxon>
        <taxon>Rickettsiales</taxon>
        <taxon>Rickettsiaceae</taxon>
        <taxon>Candidatus Megaera</taxon>
    </lineage>
</organism>
<keyword evidence="2" id="KW-1185">Reference proteome</keyword>
<reference evidence="1 2" key="1">
    <citation type="submission" date="2023-03" db="EMBL/GenBank/DDBJ databases">
        <title>Host association and intracellularity evolved multiple times independently in the Rickettsiales.</title>
        <authorList>
            <person name="Castelli M."/>
            <person name="Nardi T."/>
            <person name="Gammuto L."/>
            <person name="Bellinzona G."/>
            <person name="Sabaneyeva E."/>
            <person name="Potekhin A."/>
            <person name="Serra V."/>
            <person name="Petroni G."/>
            <person name="Sassera D."/>
        </authorList>
    </citation>
    <scope>NUCLEOTIDE SEQUENCE [LARGE SCALE GENOMIC DNA]</scope>
    <source>
        <strain evidence="1 2">Sr 2-6</strain>
    </source>
</reference>
<protein>
    <submittedName>
        <fullName evidence="1">Uncharacterized protein</fullName>
    </submittedName>
</protein>
<evidence type="ECO:0000313" key="1">
    <source>
        <dbReference type="EMBL" id="MEA0971274.1"/>
    </source>
</evidence>
<name>A0ABU5NDN6_9RICK</name>
<gene>
    <name evidence="1" type="ORF">Megvenef_01249</name>
</gene>
<evidence type="ECO:0000313" key="2">
    <source>
        <dbReference type="Proteomes" id="UP001291687"/>
    </source>
</evidence>
<comment type="caution">
    <text evidence="1">The sequence shown here is derived from an EMBL/GenBank/DDBJ whole genome shotgun (WGS) entry which is preliminary data.</text>
</comment>
<accession>A0ABU5NDN6</accession>
<dbReference type="Proteomes" id="UP001291687">
    <property type="component" value="Unassembled WGS sequence"/>
</dbReference>
<proteinExistence type="predicted"/>
<sequence>MDALVSNIISEDNITIAIVVTNPALPTITPIRKKRITPNIIVTFGTKIPRNVPYFLSSVI</sequence>